<reference evidence="1" key="1">
    <citation type="submission" date="2014-09" db="EMBL/GenBank/DDBJ databases">
        <authorList>
            <person name="Magalhaes I.L.F."/>
            <person name="Oliveira U."/>
            <person name="Santos F.R."/>
            <person name="Vidigal T.H.D.A."/>
            <person name="Brescovit A.D."/>
            <person name="Santos A.J."/>
        </authorList>
    </citation>
    <scope>NUCLEOTIDE SEQUENCE</scope>
    <source>
        <tissue evidence="1">Shoot tissue taken approximately 20 cm above the soil surface</tissue>
    </source>
</reference>
<protein>
    <submittedName>
        <fullName evidence="1">Uncharacterized protein</fullName>
    </submittedName>
</protein>
<sequence>MRKRDNRNVTRSEGRYKRMQRIIFSFGDFSHSPVKPGLLELIRCFITDEEVK</sequence>
<reference evidence="1" key="2">
    <citation type="journal article" date="2015" name="Data Brief">
        <title>Shoot transcriptome of the giant reed, Arundo donax.</title>
        <authorList>
            <person name="Barrero R.A."/>
            <person name="Guerrero F.D."/>
            <person name="Moolhuijzen P."/>
            <person name="Goolsby J.A."/>
            <person name="Tidwell J."/>
            <person name="Bellgard S.E."/>
            <person name="Bellgard M.I."/>
        </authorList>
    </citation>
    <scope>NUCLEOTIDE SEQUENCE</scope>
    <source>
        <tissue evidence="1">Shoot tissue taken approximately 20 cm above the soil surface</tissue>
    </source>
</reference>
<proteinExistence type="predicted"/>
<dbReference type="EMBL" id="GBRH01235843">
    <property type="protein sequence ID" value="JAD62052.1"/>
    <property type="molecule type" value="Transcribed_RNA"/>
</dbReference>
<accession>A0A0A9BRU5</accession>
<organism evidence="1">
    <name type="scientific">Arundo donax</name>
    <name type="common">Giant reed</name>
    <name type="synonym">Donax arundinaceus</name>
    <dbReference type="NCBI Taxonomy" id="35708"/>
    <lineage>
        <taxon>Eukaryota</taxon>
        <taxon>Viridiplantae</taxon>
        <taxon>Streptophyta</taxon>
        <taxon>Embryophyta</taxon>
        <taxon>Tracheophyta</taxon>
        <taxon>Spermatophyta</taxon>
        <taxon>Magnoliopsida</taxon>
        <taxon>Liliopsida</taxon>
        <taxon>Poales</taxon>
        <taxon>Poaceae</taxon>
        <taxon>PACMAD clade</taxon>
        <taxon>Arundinoideae</taxon>
        <taxon>Arundineae</taxon>
        <taxon>Arundo</taxon>
    </lineage>
</organism>
<evidence type="ECO:0000313" key="1">
    <source>
        <dbReference type="EMBL" id="JAD62052.1"/>
    </source>
</evidence>
<name>A0A0A9BRU5_ARUDO</name>
<dbReference type="AlphaFoldDB" id="A0A0A9BRU5"/>